<name>E8R8T2_DESM0</name>
<dbReference type="AlphaFoldDB" id="E8R8T2"/>
<dbReference type="eggNOG" id="arCOG04811">
    <property type="taxonomic scope" value="Archaea"/>
</dbReference>
<dbReference type="RefSeq" id="WP_013562130.1">
    <property type="nucleotide sequence ID" value="NC_014961.1"/>
</dbReference>
<protein>
    <submittedName>
        <fullName evidence="2">Uncharacterized protein</fullName>
    </submittedName>
</protein>
<proteinExistence type="predicted"/>
<keyword evidence="1" id="KW-1133">Transmembrane helix</keyword>
<dbReference type="EMBL" id="CP002363">
    <property type="protein sequence ID" value="ADV64908.1"/>
    <property type="molecule type" value="Genomic_DNA"/>
</dbReference>
<dbReference type="STRING" id="765177.Desmu_0600"/>
<dbReference type="KEGG" id="dmu:Desmu_0600"/>
<keyword evidence="3" id="KW-1185">Reference proteome</keyword>
<reference evidence="2 3" key="2">
    <citation type="journal article" date="2011" name="Stand. Genomic Sci.">
        <title>Complete genome sequence of Desulfurococcus mucosus type strain (O7/1).</title>
        <authorList>
            <person name="Wirth R."/>
            <person name="Chertkov O."/>
            <person name="Held B."/>
            <person name="Lapidus A."/>
            <person name="Nolan M."/>
            <person name="Lucas S."/>
            <person name="Hammon N."/>
            <person name="Deshpande S."/>
            <person name="Cheng J.F."/>
            <person name="Tapia R."/>
            <person name="Han C."/>
            <person name="Goodwin L."/>
            <person name="Pitluck S."/>
            <person name="Liolios K."/>
            <person name="Ioanna P."/>
            <person name="Ivanova N."/>
            <person name="Mavromatis K."/>
            <person name="Mikhailova N."/>
            <person name="Pati A."/>
            <person name="Chen A."/>
            <person name="Palaniappan K."/>
            <person name="Land M."/>
            <person name="Hauser L."/>
            <person name="Chang Y.J."/>
            <person name="Jeffries C.D."/>
            <person name="Bilek Y."/>
            <person name="Hader T."/>
            <person name="Rohde M."/>
            <person name="Spring S."/>
            <person name="Sikorski J."/>
            <person name="Goker M."/>
            <person name="Woyke T."/>
            <person name="Bristow J."/>
            <person name="Eisen J.A."/>
            <person name="Markowitz V."/>
            <person name="Hugenholtz P."/>
            <person name="Kyrpides N.C."/>
            <person name="Klenk H.P."/>
        </authorList>
    </citation>
    <scope>NUCLEOTIDE SEQUENCE [LARGE SCALE GENOMIC DNA]</scope>
    <source>
        <strain evidence="3">ATCC 35584 / DSM 2162 / JCM 9187 / O7/1</strain>
    </source>
</reference>
<reference evidence="3" key="1">
    <citation type="submission" date="2010-11" db="EMBL/GenBank/DDBJ databases">
        <title>The complete genome of Desulfurococcus mucosus DSM 2162.</title>
        <authorList>
            <consortium name="US DOE Joint Genome Institute (JGI-PGF)"/>
            <person name="Lucas S."/>
            <person name="Copeland A."/>
            <person name="Lapidus A."/>
            <person name="Bruce D."/>
            <person name="Goodwin L."/>
            <person name="Pitluck S."/>
            <person name="Kyrpides N."/>
            <person name="Mavromatis K."/>
            <person name="Pagani I."/>
            <person name="Ivanova N."/>
            <person name="Ovchinnikova G."/>
            <person name="Chertkov O."/>
            <person name="Held B."/>
            <person name="Brettin T."/>
            <person name="Detter J.C."/>
            <person name="Tapia R."/>
            <person name="Han C."/>
            <person name="Land M."/>
            <person name="Hauser L."/>
            <person name="Markowitz V."/>
            <person name="Cheng J.-F."/>
            <person name="Hugenholtz P."/>
            <person name="Woyke T."/>
            <person name="Wu D."/>
            <person name="Wirth R."/>
            <person name="Bilek Y."/>
            <person name="Hader T."/>
            <person name="Klenk H.-P."/>
            <person name="Eisen J.A."/>
        </authorList>
    </citation>
    <scope>NUCLEOTIDE SEQUENCE [LARGE SCALE GENOMIC DNA]</scope>
    <source>
        <strain evidence="3">ATCC 35584 / DSM 2162 / JCM 9187 / O7/1</strain>
    </source>
</reference>
<organism evidence="2 3">
    <name type="scientific">Desulfurococcus mucosus (strain ATCC 35584 / DSM 2162 / JCM 9187 / O7/1)</name>
    <dbReference type="NCBI Taxonomy" id="765177"/>
    <lineage>
        <taxon>Archaea</taxon>
        <taxon>Thermoproteota</taxon>
        <taxon>Thermoprotei</taxon>
        <taxon>Desulfurococcales</taxon>
        <taxon>Desulfurococcaceae</taxon>
        <taxon>Desulfurococcus</taxon>
    </lineage>
</organism>
<dbReference type="GeneID" id="10153294"/>
<keyword evidence="1" id="KW-0812">Transmembrane</keyword>
<keyword evidence="1" id="KW-0472">Membrane</keyword>
<evidence type="ECO:0000313" key="3">
    <source>
        <dbReference type="Proteomes" id="UP000001068"/>
    </source>
</evidence>
<sequence precursor="true">MRRLLPLAVISLLLLTPVLASAGDTGVNATQIDFLGKVLSNPRTYIVVIVQFLLGLALGYFSLKALKYIVALILVVVLGMVLSVWSIGGDIYDLLANIYGSSSQLIHVVESLASTLGLLALGPTTVGFIIGAILAWIKS</sequence>
<dbReference type="Proteomes" id="UP000001068">
    <property type="component" value="Chromosome"/>
</dbReference>
<feature type="transmembrane region" description="Helical" evidence="1">
    <location>
        <begin position="68"/>
        <end position="92"/>
    </location>
</feature>
<accession>E8R8T2</accession>
<evidence type="ECO:0000313" key="2">
    <source>
        <dbReference type="EMBL" id="ADV64908.1"/>
    </source>
</evidence>
<dbReference type="HOGENOM" id="CLU_152986_0_0_2"/>
<feature type="transmembrane region" description="Helical" evidence="1">
    <location>
        <begin position="112"/>
        <end position="137"/>
    </location>
</feature>
<feature type="transmembrane region" description="Helical" evidence="1">
    <location>
        <begin position="44"/>
        <end position="61"/>
    </location>
</feature>
<dbReference type="OrthoDB" id="385659at2157"/>
<gene>
    <name evidence="2" type="ordered locus">Desmu_0600</name>
</gene>
<evidence type="ECO:0000256" key="1">
    <source>
        <dbReference type="SAM" id="Phobius"/>
    </source>
</evidence>